<dbReference type="PANTHER" id="PTHR43046">
    <property type="entry name" value="GDP-MANNOSE MANNOSYL HYDROLASE"/>
    <property type="match status" value="1"/>
</dbReference>
<proteinExistence type="inferred from homology"/>
<evidence type="ECO:0000313" key="7">
    <source>
        <dbReference type="Proteomes" id="UP000019225"/>
    </source>
</evidence>
<dbReference type="PANTHER" id="PTHR43046:SF16">
    <property type="entry name" value="ADP-RIBOSE PYROPHOSPHATASE YJHB-RELATED"/>
    <property type="match status" value="1"/>
</dbReference>
<gene>
    <name evidence="6" type="ORF">KALB_2989</name>
</gene>
<dbReference type="STRING" id="1449976.KALB_2989"/>
<evidence type="ECO:0000256" key="4">
    <source>
        <dbReference type="RuleBase" id="RU003476"/>
    </source>
</evidence>
<dbReference type="PRINTS" id="PR00502">
    <property type="entry name" value="NUDIXFAMILY"/>
</dbReference>
<dbReference type="InterPro" id="IPR020476">
    <property type="entry name" value="Nudix_hydrolase"/>
</dbReference>
<sequence length="165" mass="18112">MPARPGGHPAATIRHVPDRHLIDVHLLLIRGEQVLLSRRRDPIPAFDGQWHLPSGKLDAGESVLAAAAREALEEVGVRIDQADLSLVHTRHVTASGLEPRLGLFFATTRWAGEPVNREPAKCSELGWFELRELPTPLIEYSAGGIRGYLDGTPFGLAGWPNPKRL</sequence>
<evidence type="ECO:0000256" key="1">
    <source>
        <dbReference type="ARBA" id="ARBA00001946"/>
    </source>
</evidence>
<dbReference type="HOGENOM" id="CLU_037162_9_3_11"/>
<dbReference type="PROSITE" id="PS00893">
    <property type="entry name" value="NUDIX_BOX"/>
    <property type="match status" value="1"/>
</dbReference>
<dbReference type="PATRIC" id="fig|1449976.3.peg.3002"/>
<dbReference type="PROSITE" id="PS51462">
    <property type="entry name" value="NUDIX"/>
    <property type="match status" value="1"/>
</dbReference>
<keyword evidence="3 4" id="KW-0378">Hydrolase</keyword>
<comment type="cofactor">
    <cofactor evidence="1">
        <name>Mg(2+)</name>
        <dbReference type="ChEBI" id="CHEBI:18420"/>
    </cofactor>
</comment>
<reference evidence="6 7" key="1">
    <citation type="journal article" date="2014" name="BMC Genomics">
        <title>Complete genome sequence of producer of the glycopeptide antibiotic Aculeximycin Kutzneria albida DSM 43870T, a representative of minor genus of Pseudonocardiaceae.</title>
        <authorList>
            <person name="Rebets Y."/>
            <person name="Tokovenko B."/>
            <person name="Lushchyk I."/>
            <person name="Ruckert C."/>
            <person name="Zaburannyi N."/>
            <person name="Bechthold A."/>
            <person name="Kalinowski J."/>
            <person name="Luzhetskyy A."/>
        </authorList>
    </citation>
    <scope>NUCLEOTIDE SEQUENCE [LARGE SCALE GENOMIC DNA]</scope>
    <source>
        <strain evidence="6">DSM 43870</strain>
    </source>
</reference>
<organism evidence="6 7">
    <name type="scientific">Kutzneria albida DSM 43870</name>
    <dbReference type="NCBI Taxonomy" id="1449976"/>
    <lineage>
        <taxon>Bacteria</taxon>
        <taxon>Bacillati</taxon>
        <taxon>Actinomycetota</taxon>
        <taxon>Actinomycetes</taxon>
        <taxon>Pseudonocardiales</taxon>
        <taxon>Pseudonocardiaceae</taxon>
        <taxon>Kutzneria</taxon>
    </lineage>
</organism>
<evidence type="ECO:0000256" key="3">
    <source>
        <dbReference type="ARBA" id="ARBA00022801"/>
    </source>
</evidence>
<dbReference type="AlphaFoldDB" id="W5W609"/>
<accession>W5W609</accession>
<evidence type="ECO:0000259" key="5">
    <source>
        <dbReference type="PROSITE" id="PS51462"/>
    </source>
</evidence>
<dbReference type="KEGG" id="kal:KALB_2989"/>
<dbReference type="Gene3D" id="3.90.79.10">
    <property type="entry name" value="Nucleoside Triphosphate Pyrophosphohydrolase"/>
    <property type="match status" value="1"/>
</dbReference>
<evidence type="ECO:0000256" key="2">
    <source>
        <dbReference type="ARBA" id="ARBA00005582"/>
    </source>
</evidence>
<dbReference type="InterPro" id="IPR000086">
    <property type="entry name" value="NUDIX_hydrolase_dom"/>
</dbReference>
<protein>
    <recommendedName>
        <fullName evidence="5">Nudix hydrolase domain-containing protein</fullName>
    </recommendedName>
</protein>
<dbReference type="InterPro" id="IPR020084">
    <property type="entry name" value="NUDIX_hydrolase_CS"/>
</dbReference>
<dbReference type="eggNOG" id="COG1051">
    <property type="taxonomic scope" value="Bacteria"/>
</dbReference>
<evidence type="ECO:0000313" key="6">
    <source>
        <dbReference type="EMBL" id="AHH96357.1"/>
    </source>
</evidence>
<dbReference type="Proteomes" id="UP000019225">
    <property type="component" value="Chromosome"/>
</dbReference>
<name>W5W609_9PSEU</name>
<comment type="similarity">
    <text evidence="2 4">Belongs to the Nudix hydrolase family.</text>
</comment>
<dbReference type="GO" id="GO:0016787">
    <property type="term" value="F:hydrolase activity"/>
    <property type="evidence" value="ECO:0007669"/>
    <property type="project" value="UniProtKB-KW"/>
</dbReference>
<dbReference type="EMBL" id="CP007155">
    <property type="protein sequence ID" value="AHH96357.1"/>
    <property type="molecule type" value="Genomic_DNA"/>
</dbReference>
<dbReference type="SUPFAM" id="SSF55811">
    <property type="entry name" value="Nudix"/>
    <property type="match status" value="1"/>
</dbReference>
<dbReference type="Pfam" id="PF00293">
    <property type="entry name" value="NUDIX"/>
    <property type="match status" value="1"/>
</dbReference>
<keyword evidence="7" id="KW-1185">Reference proteome</keyword>
<feature type="domain" description="Nudix hydrolase" evidence="5">
    <location>
        <begin position="19"/>
        <end position="153"/>
    </location>
</feature>
<dbReference type="InterPro" id="IPR015797">
    <property type="entry name" value="NUDIX_hydrolase-like_dom_sf"/>
</dbReference>